<protein>
    <submittedName>
        <fullName evidence="3">Tyrosine-type recombinase/integrase</fullName>
    </submittedName>
</protein>
<dbReference type="Pfam" id="PF00589">
    <property type="entry name" value="Phage_integrase"/>
    <property type="match status" value="1"/>
</dbReference>
<dbReference type="EMBL" id="CP097635">
    <property type="protein sequence ID" value="URI06641.1"/>
    <property type="molecule type" value="Genomic_DNA"/>
</dbReference>
<evidence type="ECO:0000313" key="4">
    <source>
        <dbReference type="Proteomes" id="UP001056201"/>
    </source>
</evidence>
<keyword evidence="4" id="KW-1185">Reference proteome</keyword>
<gene>
    <name evidence="3" type="ORF">MW290_12110</name>
</gene>
<dbReference type="SUPFAM" id="SSF56349">
    <property type="entry name" value="DNA breaking-rejoining enzymes"/>
    <property type="match status" value="1"/>
</dbReference>
<dbReference type="Proteomes" id="UP001056201">
    <property type="component" value="Chromosome 1"/>
</dbReference>
<dbReference type="Gene3D" id="1.10.443.10">
    <property type="entry name" value="Intergrase catalytic core"/>
    <property type="match status" value="1"/>
</dbReference>
<dbReference type="InterPro" id="IPR002104">
    <property type="entry name" value="Integrase_catalytic"/>
</dbReference>
<feature type="domain" description="Tyr recombinase" evidence="2">
    <location>
        <begin position="38"/>
        <end position="199"/>
    </location>
</feature>
<name>A0ABY4S484_AQUTE</name>
<keyword evidence="1" id="KW-0233">DNA recombination</keyword>
<proteinExistence type="predicted"/>
<dbReference type="RefSeq" id="WP_250194903.1">
    <property type="nucleotide sequence ID" value="NZ_CP097635.1"/>
</dbReference>
<evidence type="ECO:0000259" key="2">
    <source>
        <dbReference type="Pfam" id="PF00589"/>
    </source>
</evidence>
<evidence type="ECO:0000313" key="3">
    <source>
        <dbReference type="EMBL" id="URI06641.1"/>
    </source>
</evidence>
<dbReference type="InterPro" id="IPR013762">
    <property type="entry name" value="Integrase-like_cat_sf"/>
</dbReference>
<sequence length="220" mass="24600">MDSNPAAHVRPPAHRVIRSRLKFETWQAMRMLSQSGPQRWVESMLLLALITGQRRSDLAKMKFDDIVTAEDGHQYLRVEQAKKAGKPIGARIEIPLALRLEAIGLTLADVVEHCRSSARPGPTLLRKIGGGPIEESSLSVRFHETIVAVEGESAYGRYQWPSLHEVRSLSARLYKAEGKDPQRLLGHMHHEMTDLYLNDRGLSAGEWQRVAASAQVPAEI</sequence>
<evidence type="ECO:0000256" key="1">
    <source>
        <dbReference type="ARBA" id="ARBA00023172"/>
    </source>
</evidence>
<reference evidence="3" key="1">
    <citation type="submission" date="2022-05" db="EMBL/GenBank/DDBJ databases">
        <title>An RpoN-dependent PEP-CTERM gene is involved in floc formation of an Aquincola tertiaricarbonis strain.</title>
        <authorList>
            <person name="Qiu D."/>
            <person name="Xia M."/>
        </authorList>
    </citation>
    <scope>NUCLEOTIDE SEQUENCE</scope>
    <source>
        <strain evidence="3">RN12</strain>
    </source>
</reference>
<dbReference type="InterPro" id="IPR011010">
    <property type="entry name" value="DNA_brk_join_enz"/>
</dbReference>
<organism evidence="3 4">
    <name type="scientific">Aquincola tertiaricarbonis</name>
    <dbReference type="NCBI Taxonomy" id="391953"/>
    <lineage>
        <taxon>Bacteria</taxon>
        <taxon>Pseudomonadati</taxon>
        <taxon>Pseudomonadota</taxon>
        <taxon>Betaproteobacteria</taxon>
        <taxon>Burkholderiales</taxon>
        <taxon>Sphaerotilaceae</taxon>
        <taxon>Aquincola</taxon>
    </lineage>
</organism>
<accession>A0ABY4S484</accession>